<protein>
    <recommendedName>
        <fullName evidence="1">Surface antigen domain-containing protein</fullName>
    </recommendedName>
</protein>
<dbReference type="Pfam" id="PF16998">
    <property type="entry name" value="17kDa_Anti_2"/>
    <property type="match status" value="1"/>
</dbReference>
<dbReference type="InterPro" id="IPR032635">
    <property type="entry name" value="Anti_2"/>
</dbReference>
<organism evidence="2 3">
    <name type="scientific">Rhizobium etli bv. mimosae str. IE4771</name>
    <dbReference type="NCBI Taxonomy" id="1432050"/>
    <lineage>
        <taxon>Bacteria</taxon>
        <taxon>Pseudomonadati</taxon>
        <taxon>Pseudomonadota</taxon>
        <taxon>Alphaproteobacteria</taxon>
        <taxon>Hyphomicrobiales</taxon>
        <taxon>Rhizobiaceae</taxon>
        <taxon>Rhizobium/Agrobacterium group</taxon>
        <taxon>Rhizobium</taxon>
    </lineage>
</organism>
<feature type="domain" description="Surface antigen" evidence="1">
    <location>
        <begin position="39"/>
        <end position="150"/>
    </location>
</feature>
<evidence type="ECO:0000313" key="2">
    <source>
        <dbReference type="EMBL" id="AIC26146.1"/>
    </source>
</evidence>
<evidence type="ECO:0000313" key="3">
    <source>
        <dbReference type="Proteomes" id="UP000027180"/>
    </source>
</evidence>
<accession>A0A060I3V4</accession>
<dbReference type="HOGENOM" id="CLU_142091_0_0_5"/>
<gene>
    <name evidence="2" type="ORF">IE4771_CH00993</name>
</gene>
<reference evidence="2 3" key="1">
    <citation type="submission" date="2013-12" db="EMBL/GenBank/DDBJ databases">
        <title>Complete genome sequence of Rhizobium etli bv. mimosae IE4771.</title>
        <authorList>
            <person name="Bustos P."/>
            <person name="Santamaria R.I."/>
            <person name="Lozano L."/>
            <person name="Ormeno-Orrillo E."/>
            <person name="Rogel M.A."/>
            <person name="Romero D."/>
            <person name="Cevallos M.A."/>
            <person name="Martinez-Romero E."/>
            <person name="Gonzalez V."/>
        </authorList>
    </citation>
    <scope>NUCLEOTIDE SEQUENCE [LARGE SCALE GENOMIC DNA]</scope>
    <source>
        <strain evidence="2 3">IE4771</strain>
    </source>
</reference>
<sequence length="152" mass="16227">MEVIAKSYRHTKGLRQRSSAFLILGVAMLSLSGCVGGGMDFLSEAKVDRSVATGTVPQTPPSTDTLSDEMTVRNAVTSADVNRLEGQPLPWANASTGSAGVIDTIVENNEAGQVCRQFRTTRHSYVGIAKFYGKTCLVGGGNWQLLSFQPES</sequence>
<evidence type="ECO:0000259" key="1">
    <source>
        <dbReference type="Pfam" id="PF16998"/>
    </source>
</evidence>
<dbReference type="OrthoDB" id="7677942at2"/>
<dbReference type="RefSeq" id="WP_038687298.1">
    <property type="nucleotide sequence ID" value="NZ_CP006986.1"/>
</dbReference>
<dbReference type="Proteomes" id="UP000027180">
    <property type="component" value="Chromosome"/>
</dbReference>
<dbReference type="PROSITE" id="PS51257">
    <property type="entry name" value="PROKAR_LIPOPROTEIN"/>
    <property type="match status" value="1"/>
</dbReference>
<dbReference type="AlphaFoldDB" id="A0A060I3V4"/>
<dbReference type="KEGG" id="rei:IE4771_CH00993"/>
<name>A0A060I3V4_RHIET</name>
<dbReference type="EMBL" id="CP006986">
    <property type="protein sequence ID" value="AIC26146.1"/>
    <property type="molecule type" value="Genomic_DNA"/>
</dbReference>
<proteinExistence type="predicted"/>